<accession>A0A1V9YR48</accession>
<dbReference type="InterPro" id="IPR000232">
    <property type="entry name" value="HSF_DNA-bd"/>
</dbReference>
<evidence type="ECO:0000256" key="1">
    <source>
        <dbReference type="ARBA" id="ARBA00004123"/>
    </source>
</evidence>
<dbReference type="Pfam" id="PF00447">
    <property type="entry name" value="HSF_DNA-bind"/>
    <property type="match status" value="1"/>
</dbReference>
<dbReference type="GO" id="GO:0003700">
    <property type="term" value="F:DNA-binding transcription factor activity"/>
    <property type="evidence" value="ECO:0007669"/>
    <property type="project" value="InterPro"/>
</dbReference>
<dbReference type="GO" id="GO:0043565">
    <property type="term" value="F:sequence-specific DNA binding"/>
    <property type="evidence" value="ECO:0007669"/>
    <property type="project" value="InterPro"/>
</dbReference>
<dbReference type="SUPFAM" id="SSF46785">
    <property type="entry name" value="Winged helix' DNA-binding domain"/>
    <property type="match status" value="1"/>
</dbReference>
<name>A0A1V9YR48_ACHHY</name>
<dbReference type="GO" id="GO:0005634">
    <property type="term" value="C:nucleus"/>
    <property type="evidence" value="ECO:0007669"/>
    <property type="project" value="UniProtKB-SubCell"/>
</dbReference>
<comment type="similarity">
    <text evidence="4">Belongs to the HSF family.</text>
</comment>
<keyword evidence="3" id="KW-0539">Nucleus</keyword>
<evidence type="ECO:0000256" key="4">
    <source>
        <dbReference type="RuleBase" id="RU004020"/>
    </source>
</evidence>
<evidence type="ECO:0000313" key="7">
    <source>
        <dbReference type="Proteomes" id="UP000243579"/>
    </source>
</evidence>
<protein>
    <recommendedName>
        <fullName evidence="5">HSF-type DNA-binding domain-containing protein</fullName>
    </recommendedName>
</protein>
<evidence type="ECO:0000313" key="6">
    <source>
        <dbReference type="EMBL" id="OQR88151.1"/>
    </source>
</evidence>
<proteinExistence type="inferred from homology"/>
<reference evidence="6 7" key="1">
    <citation type="journal article" date="2014" name="Genome Biol. Evol.">
        <title>The secreted proteins of Achlya hypogyna and Thraustotheca clavata identify the ancestral oomycete secretome and reveal gene acquisitions by horizontal gene transfer.</title>
        <authorList>
            <person name="Misner I."/>
            <person name="Blouin N."/>
            <person name="Leonard G."/>
            <person name="Richards T.A."/>
            <person name="Lane C.E."/>
        </authorList>
    </citation>
    <scope>NUCLEOTIDE SEQUENCE [LARGE SCALE GENOMIC DNA]</scope>
    <source>
        <strain evidence="6 7">ATCC 48635</strain>
    </source>
</reference>
<dbReference type="InterPro" id="IPR036390">
    <property type="entry name" value="WH_DNA-bd_sf"/>
</dbReference>
<dbReference type="PANTHER" id="PTHR10015">
    <property type="entry name" value="HEAT SHOCK TRANSCRIPTION FACTOR"/>
    <property type="match status" value="1"/>
</dbReference>
<evidence type="ECO:0000259" key="5">
    <source>
        <dbReference type="SMART" id="SM00415"/>
    </source>
</evidence>
<feature type="domain" description="HSF-type DNA-binding" evidence="5">
    <location>
        <begin position="13"/>
        <end position="108"/>
    </location>
</feature>
<gene>
    <name evidence="6" type="ORF">ACHHYP_07320</name>
</gene>
<keyword evidence="7" id="KW-1185">Reference proteome</keyword>
<dbReference type="SMART" id="SM00415">
    <property type="entry name" value="HSF"/>
    <property type="match status" value="1"/>
</dbReference>
<evidence type="ECO:0000256" key="2">
    <source>
        <dbReference type="ARBA" id="ARBA00023125"/>
    </source>
</evidence>
<organism evidence="6 7">
    <name type="scientific">Achlya hypogyna</name>
    <name type="common">Oomycete</name>
    <name type="synonym">Protoachlya hypogyna</name>
    <dbReference type="NCBI Taxonomy" id="1202772"/>
    <lineage>
        <taxon>Eukaryota</taxon>
        <taxon>Sar</taxon>
        <taxon>Stramenopiles</taxon>
        <taxon>Oomycota</taxon>
        <taxon>Saprolegniomycetes</taxon>
        <taxon>Saprolegniales</taxon>
        <taxon>Achlyaceae</taxon>
        <taxon>Achlya</taxon>
    </lineage>
</organism>
<dbReference type="AlphaFoldDB" id="A0A1V9YR48"/>
<evidence type="ECO:0000256" key="3">
    <source>
        <dbReference type="ARBA" id="ARBA00023242"/>
    </source>
</evidence>
<dbReference type="EMBL" id="JNBR01001406">
    <property type="protein sequence ID" value="OQR88151.1"/>
    <property type="molecule type" value="Genomic_DNA"/>
</dbReference>
<dbReference type="PANTHER" id="PTHR10015:SF206">
    <property type="entry name" value="HSF-TYPE DNA-BINDING DOMAIN-CONTAINING PROTEIN"/>
    <property type="match status" value="1"/>
</dbReference>
<comment type="caution">
    <text evidence="6">The sequence shown here is derived from an EMBL/GenBank/DDBJ whole genome shotgun (WGS) entry which is preliminary data.</text>
</comment>
<dbReference type="Proteomes" id="UP000243579">
    <property type="component" value="Unassembled WGS sequence"/>
</dbReference>
<keyword evidence="2" id="KW-0238">DNA-binding</keyword>
<dbReference type="Gene3D" id="1.10.10.10">
    <property type="entry name" value="Winged helix-like DNA-binding domain superfamily/Winged helix DNA-binding domain"/>
    <property type="match status" value="1"/>
</dbReference>
<dbReference type="OrthoDB" id="60033at2759"/>
<comment type="subcellular location">
    <subcellularLocation>
        <location evidence="1">Nucleus</location>
    </subcellularLocation>
</comment>
<dbReference type="STRING" id="1202772.A0A1V9YR48"/>
<sequence>MLTPIPAPCADLVIAPFLHATFALFCQAPPSVAHWTQDGTAVVIHDLHRFAADVLPHHFGHSNLVVFVRQLHSFGFRNFHSDTQSSWEFFHTHFILDEPERLCYIQRDASVDEHGLTPLQCEMNDIVDQVSQLTALVTSLTQERRCCLAKEATNGIESFANEDLELLEEVLEILELPQQPLTVVPTASWDY</sequence>
<dbReference type="InterPro" id="IPR036388">
    <property type="entry name" value="WH-like_DNA-bd_sf"/>
</dbReference>